<dbReference type="EMBL" id="JAJEQF010000020">
    <property type="protein sequence ID" value="MCC2167803.1"/>
    <property type="molecule type" value="Genomic_DNA"/>
</dbReference>
<dbReference type="PANTHER" id="PTHR36701">
    <property type="entry name" value="EPOXYQUEUOSINE REDUCTASE QUEH"/>
    <property type="match status" value="1"/>
</dbReference>
<dbReference type="AlphaFoldDB" id="A0AAE3ATY1"/>
<dbReference type="RefSeq" id="WP_117962017.1">
    <property type="nucleotide sequence ID" value="NZ_JAJEQF010000020.1"/>
</dbReference>
<dbReference type="InterPro" id="IPR003828">
    <property type="entry name" value="QueH"/>
</dbReference>
<comment type="caution">
    <text evidence="19">The sequence shown here is derived from an EMBL/GenBank/DDBJ whole genome shotgun (WGS) entry which is preliminary data.</text>
</comment>
<evidence type="ECO:0000256" key="5">
    <source>
        <dbReference type="ARBA" id="ARBA00016895"/>
    </source>
</evidence>
<evidence type="ECO:0000256" key="9">
    <source>
        <dbReference type="ARBA" id="ARBA00022785"/>
    </source>
</evidence>
<dbReference type="GO" id="GO:0051539">
    <property type="term" value="F:4 iron, 4 sulfur cluster binding"/>
    <property type="evidence" value="ECO:0007669"/>
    <property type="project" value="UniProtKB-UniRule"/>
</dbReference>
<dbReference type="GO" id="GO:0008616">
    <property type="term" value="P:tRNA queuosine(34) biosynthetic process"/>
    <property type="evidence" value="ECO:0007669"/>
    <property type="project" value="UniProtKB-UniRule"/>
</dbReference>
<evidence type="ECO:0000256" key="2">
    <source>
        <dbReference type="ARBA" id="ARBA00004691"/>
    </source>
</evidence>
<evidence type="ECO:0000256" key="14">
    <source>
        <dbReference type="ARBA" id="ARBA00023284"/>
    </source>
</evidence>
<evidence type="ECO:0000313" key="19">
    <source>
        <dbReference type="EMBL" id="MCC2167803.1"/>
    </source>
</evidence>
<evidence type="ECO:0000256" key="17">
    <source>
        <dbReference type="HAMAP-Rule" id="MF_02089"/>
    </source>
</evidence>
<keyword evidence="7 17" id="KW-0819">tRNA processing</keyword>
<comment type="similarity">
    <text evidence="3 17">Belongs to the QueH family.</text>
</comment>
<feature type="binding site" evidence="17">
    <location>
        <position position="30"/>
    </location>
    <ligand>
        <name>[4Fe-4S] cluster</name>
        <dbReference type="ChEBI" id="CHEBI:49883"/>
    </ligand>
</feature>
<keyword evidence="13 17" id="KW-1015">Disulfide bond</keyword>
<evidence type="ECO:0000256" key="6">
    <source>
        <dbReference type="ARBA" id="ARBA00022485"/>
    </source>
</evidence>
<evidence type="ECO:0000256" key="7">
    <source>
        <dbReference type="ARBA" id="ARBA00022694"/>
    </source>
</evidence>
<comment type="function">
    <text evidence="1 17">Catalyzes the conversion of epoxyqueuosine (oQ) to queuosine (Q), which is a hypermodified base found in the wobble positions of tRNA(Asp), tRNA(Asn), tRNA(His) and tRNA(Tyr).</text>
</comment>
<organism evidence="19 20">
    <name type="scientific">Gallintestinimicrobium propionicum</name>
    <dbReference type="NCBI Taxonomy" id="2981770"/>
    <lineage>
        <taxon>Bacteria</taxon>
        <taxon>Bacillati</taxon>
        <taxon>Bacillota</taxon>
        <taxon>Clostridia</taxon>
        <taxon>Lachnospirales</taxon>
        <taxon>Lachnospiraceae</taxon>
        <taxon>Gallintestinimicrobium</taxon>
    </lineage>
</organism>
<keyword evidence="20" id="KW-1185">Reference proteome</keyword>
<dbReference type="HAMAP" id="MF_02089">
    <property type="entry name" value="QueH"/>
    <property type="match status" value="1"/>
</dbReference>
<keyword evidence="8 17" id="KW-0479">Metal-binding</keyword>
<evidence type="ECO:0000256" key="12">
    <source>
        <dbReference type="ARBA" id="ARBA00023014"/>
    </source>
</evidence>
<evidence type="ECO:0000256" key="4">
    <source>
        <dbReference type="ARBA" id="ARBA00012622"/>
    </source>
</evidence>
<evidence type="ECO:0000256" key="1">
    <source>
        <dbReference type="ARBA" id="ARBA00002268"/>
    </source>
</evidence>
<gene>
    <name evidence="17" type="primary">queH</name>
    <name evidence="19" type="ORF">LKD45_08890</name>
</gene>
<protein>
    <recommendedName>
        <fullName evidence="5 17">Epoxyqueuosine reductase QueH</fullName>
        <ecNumber evidence="4 17">1.17.99.6</ecNumber>
    </recommendedName>
    <alternativeName>
        <fullName evidence="15 17">Queuosine biosynthesis protein QueH</fullName>
    </alternativeName>
</protein>
<reference evidence="19 20" key="1">
    <citation type="submission" date="2021-10" db="EMBL/GenBank/DDBJ databases">
        <title>Anaerobic single-cell dispensing facilitates the cultivation of human gut bacteria.</title>
        <authorList>
            <person name="Afrizal A."/>
        </authorList>
    </citation>
    <scope>NUCLEOTIDE SEQUENCE [LARGE SCALE GENOMIC DNA]</scope>
    <source>
        <strain evidence="19 20">CLA-AA-H244</strain>
    </source>
</reference>
<proteinExistence type="inferred from homology"/>
<keyword evidence="9 17" id="KW-0671">Queuosine biosynthesis</keyword>
<keyword evidence="18" id="KW-0175">Coiled coil</keyword>
<evidence type="ECO:0000256" key="16">
    <source>
        <dbReference type="ARBA" id="ARBA00047415"/>
    </source>
</evidence>
<evidence type="ECO:0000313" key="20">
    <source>
        <dbReference type="Proteomes" id="UP001199355"/>
    </source>
</evidence>
<evidence type="ECO:0000256" key="10">
    <source>
        <dbReference type="ARBA" id="ARBA00023002"/>
    </source>
</evidence>
<keyword evidence="11 17" id="KW-0408">Iron</keyword>
<feature type="binding site" evidence="17">
    <location>
        <position position="29"/>
    </location>
    <ligand>
        <name>[4Fe-4S] cluster</name>
        <dbReference type="ChEBI" id="CHEBI:49883"/>
    </ligand>
</feature>
<name>A0AAE3ATY1_9FIRM</name>
<evidence type="ECO:0000256" key="13">
    <source>
        <dbReference type="ARBA" id="ARBA00023157"/>
    </source>
</evidence>
<comment type="pathway">
    <text evidence="2 17">tRNA modification; tRNA-queuosine biosynthesis.</text>
</comment>
<feature type="binding site" evidence="17">
    <location>
        <position position="121"/>
    </location>
    <ligand>
        <name>[4Fe-4S] cluster</name>
        <dbReference type="ChEBI" id="CHEBI:49883"/>
    </ligand>
</feature>
<comment type="catalytic activity">
    <reaction evidence="16 17">
        <text>epoxyqueuosine(34) in tRNA + AH2 = queuosine(34) in tRNA + A + H2O</text>
        <dbReference type="Rhea" id="RHEA:32159"/>
        <dbReference type="Rhea" id="RHEA-COMP:18571"/>
        <dbReference type="Rhea" id="RHEA-COMP:18582"/>
        <dbReference type="ChEBI" id="CHEBI:13193"/>
        <dbReference type="ChEBI" id="CHEBI:15377"/>
        <dbReference type="ChEBI" id="CHEBI:17499"/>
        <dbReference type="ChEBI" id="CHEBI:194431"/>
        <dbReference type="ChEBI" id="CHEBI:194443"/>
        <dbReference type="EC" id="1.17.99.6"/>
    </reaction>
</comment>
<evidence type="ECO:0000256" key="11">
    <source>
        <dbReference type="ARBA" id="ARBA00023004"/>
    </source>
</evidence>
<dbReference type="PANTHER" id="PTHR36701:SF1">
    <property type="entry name" value="EPOXYQUEUOSINE REDUCTASE QUEH"/>
    <property type="match status" value="1"/>
</dbReference>
<dbReference type="Pfam" id="PF02677">
    <property type="entry name" value="QueH"/>
    <property type="match status" value="1"/>
</dbReference>
<evidence type="ECO:0000256" key="15">
    <source>
        <dbReference type="ARBA" id="ARBA00031446"/>
    </source>
</evidence>
<feature type="coiled-coil region" evidence="18">
    <location>
        <begin position="59"/>
        <end position="86"/>
    </location>
</feature>
<dbReference type="GO" id="GO:0052693">
    <property type="term" value="F:epoxyqueuosine reductase activity"/>
    <property type="evidence" value="ECO:0007669"/>
    <property type="project" value="UniProtKB-UniRule"/>
</dbReference>
<feature type="binding site" evidence="17">
    <location>
        <position position="118"/>
    </location>
    <ligand>
        <name>[4Fe-4S] cluster</name>
        <dbReference type="ChEBI" id="CHEBI:49883"/>
    </ligand>
</feature>
<dbReference type="Proteomes" id="UP001199355">
    <property type="component" value="Unassembled WGS sequence"/>
</dbReference>
<dbReference type="GO" id="GO:0046872">
    <property type="term" value="F:metal ion binding"/>
    <property type="evidence" value="ECO:0007669"/>
    <property type="project" value="UniProtKB-KW"/>
</dbReference>
<keyword evidence="10 17" id="KW-0560">Oxidoreductase</keyword>
<keyword evidence="14 17" id="KW-0676">Redox-active center</keyword>
<feature type="disulfide bond" description="Redox-active" evidence="17">
    <location>
        <begin position="200"/>
        <end position="202"/>
    </location>
</feature>
<accession>A0AAE3ATY1</accession>
<dbReference type="EC" id="1.17.99.6" evidence="4 17"/>
<evidence type="ECO:0000256" key="3">
    <source>
        <dbReference type="ARBA" id="ARBA00008207"/>
    </source>
</evidence>
<keyword evidence="12 17" id="KW-0411">Iron-sulfur</keyword>
<evidence type="ECO:0000256" key="8">
    <source>
        <dbReference type="ARBA" id="ARBA00022723"/>
    </source>
</evidence>
<evidence type="ECO:0000256" key="18">
    <source>
        <dbReference type="SAM" id="Coils"/>
    </source>
</evidence>
<keyword evidence="6 17" id="KW-0004">4Fe-4S</keyword>
<sequence>MNKINYQKELEHLIDKLPDHHRRLFLHSCCAPCSSYCLEYLRQYFDVTVFYYNPNISFLEEYRHRVEELKRLVSTLNEEAKGSEMLNQIALLEGTYEPEKFFEATKGLEDCPEGGERCFICYELRLREAARLAAEGGYDFFTTTLTISPLKNAQKLNEIGSRLAEEYHVACLPSDFKKKGGYLRSIELSRQYDLYRQDYCGCVFSKRERGGKF</sequence>